<sequence length="506" mass="57281">MGRRKSAGNTTNVTSVPEPLHIQELQNYIDFGSQKIESIRNAFLQQNRQIAKENSTLKMKLNEMESKLNQLIQENMLIRSKLSLAELSYKEKLNENLKILEDTLLKKFQDIISMFDTIRENESIELNASSSRIFQQPSSSIPSLPPSSSYDNDHSVNKKKRKSSRRQSMFIPSDFEFTTNIDHGKSNPIIHQDTIEKTPDIITTNNEGNNNNEFSPHIYDEEIPIDYNDNSLNHTNSIIDYSIPEENNIANDKQTTPVSSVPTTAKETIVNKKHAINPPRIQSKKKKIVVDEVMPLSSSSLMNSTPKRRTRGKTVDYKLPSLRAKMRRPTEKLVDATTTIDIHDLQVNYSKKNNSKSTQNISDPNNTNCITKIHPSPNLSNNENIYTIHHENSTSTNQSPSKNSSTALSDITNTNIPTKKKIAIKTRKLFKNAIINDFNDQNSAPLSSSSSASNTNNKSVSFRLSDDDLSIFDLFENTSKNNQKKGLYNRTHQNNTTLKGKKVLNL</sequence>
<protein>
    <recommendedName>
        <fullName evidence="15">Shugoshin C-terminal domain-containing protein</fullName>
    </recommendedName>
</protein>
<dbReference type="InterPro" id="IPR011516">
    <property type="entry name" value="Shugoshin_N"/>
</dbReference>
<keyword evidence="7" id="KW-0131">Cell cycle</keyword>
<comment type="similarity">
    <text evidence="2">Belongs to the shugoshin family.</text>
</comment>
<dbReference type="GO" id="GO:0031134">
    <property type="term" value="P:sister chromatid biorientation"/>
    <property type="evidence" value="ECO:0007669"/>
    <property type="project" value="EnsemblFungi"/>
</dbReference>
<organism evidence="13 14">
    <name type="scientific">Kazachstania africana (strain ATCC 22294 / BCRC 22015 / CBS 2517 / CECT 1963 / NBRC 1671 / NRRL Y-8276)</name>
    <name type="common">Yeast</name>
    <name type="synonym">Kluyveromyces africanus</name>
    <dbReference type="NCBI Taxonomy" id="1071382"/>
    <lineage>
        <taxon>Eukaryota</taxon>
        <taxon>Fungi</taxon>
        <taxon>Dikarya</taxon>
        <taxon>Ascomycota</taxon>
        <taxon>Saccharomycotina</taxon>
        <taxon>Saccharomycetes</taxon>
        <taxon>Saccharomycetales</taxon>
        <taxon>Saccharomycetaceae</taxon>
        <taxon>Kazachstania</taxon>
    </lineage>
</organism>
<evidence type="ECO:0000313" key="13">
    <source>
        <dbReference type="EMBL" id="CCF57886.1"/>
    </source>
</evidence>
<evidence type="ECO:0000256" key="1">
    <source>
        <dbReference type="ARBA" id="ARBA00004584"/>
    </source>
</evidence>
<accession>H2AU36</accession>
<evidence type="ECO:0000256" key="9">
    <source>
        <dbReference type="SAM" id="Coils"/>
    </source>
</evidence>
<dbReference type="GO" id="GO:0005634">
    <property type="term" value="C:nucleus"/>
    <property type="evidence" value="ECO:0007669"/>
    <property type="project" value="InterPro"/>
</dbReference>
<dbReference type="Proteomes" id="UP000005220">
    <property type="component" value="Chromosome 4"/>
</dbReference>
<dbReference type="OrthoDB" id="5394106at2759"/>
<feature type="coiled-coil region" evidence="9">
    <location>
        <begin position="47"/>
        <end position="110"/>
    </location>
</feature>
<evidence type="ECO:0000256" key="7">
    <source>
        <dbReference type="ARBA" id="ARBA00023306"/>
    </source>
</evidence>
<keyword evidence="4" id="KW-0132">Cell division</keyword>
<feature type="domain" description="Shugoshin C-terminal" evidence="11">
    <location>
        <begin position="306"/>
        <end position="328"/>
    </location>
</feature>
<gene>
    <name evidence="13" type="primary">KAFR0D02390</name>
    <name evidence="13" type="ORF">KAFR_0D02390</name>
</gene>
<dbReference type="EMBL" id="HE650824">
    <property type="protein sequence ID" value="CCF57886.1"/>
    <property type="molecule type" value="Genomic_DNA"/>
</dbReference>
<evidence type="ECO:0000259" key="11">
    <source>
        <dbReference type="Pfam" id="PF07557"/>
    </source>
</evidence>
<dbReference type="RefSeq" id="XP_003957021.1">
    <property type="nucleotide sequence ID" value="XM_003956972.1"/>
</dbReference>
<evidence type="ECO:0000256" key="3">
    <source>
        <dbReference type="ARBA" id="ARBA00022454"/>
    </source>
</evidence>
<dbReference type="GO" id="GO:0045144">
    <property type="term" value="P:meiotic sister chromatid segregation"/>
    <property type="evidence" value="ECO:0007669"/>
    <property type="project" value="EnsemblFungi"/>
</dbReference>
<keyword evidence="3" id="KW-0158">Chromosome</keyword>
<feature type="region of interest" description="Disordered" evidence="10">
    <location>
        <begin position="130"/>
        <end position="169"/>
    </location>
</feature>
<feature type="compositionally biased region" description="Low complexity" evidence="10">
    <location>
        <begin position="130"/>
        <end position="149"/>
    </location>
</feature>
<dbReference type="AlphaFoldDB" id="H2AU36"/>
<dbReference type="InterPro" id="IPR011515">
    <property type="entry name" value="Shugoshin_C"/>
</dbReference>
<dbReference type="GO" id="GO:0034096">
    <property type="term" value="P:positive regulation of maintenance of meiotic sister chromatid cohesion"/>
    <property type="evidence" value="ECO:0007669"/>
    <property type="project" value="EnsemblFungi"/>
</dbReference>
<dbReference type="KEGG" id="kaf:KAFR_0D02390"/>
<name>H2AU36_KAZAF</name>
<dbReference type="GO" id="GO:0007094">
    <property type="term" value="P:mitotic spindle assembly checkpoint signaling"/>
    <property type="evidence" value="ECO:0007669"/>
    <property type="project" value="EnsemblFungi"/>
</dbReference>
<feature type="compositionally biased region" description="Polar residues" evidence="10">
    <location>
        <begin position="351"/>
        <end position="370"/>
    </location>
</feature>
<feature type="domain" description="Shugoshin N-terminal coiled-coil" evidence="12">
    <location>
        <begin position="40"/>
        <end position="82"/>
    </location>
</feature>
<evidence type="ECO:0000256" key="10">
    <source>
        <dbReference type="SAM" id="MobiDB-lite"/>
    </source>
</evidence>
<keyword evidence="5" id="KW-0159">Chromosome partition</keyword>
<dbReference type="Pfam" id="PF07558">
    <property type="entry name" value="Shugoshin_N"/>
    <property type="match status" value="1"/>
</dbReference>
<dbReference type="InParanoid" id="H2AU36"/>
<evidence type="ECO:0000256" key="2">
    <source>
        <dbReference type="ARBA" id="ARBA00010845"/>
    </source>
</evidence>
<keyword evidence="8" id="KW-0137">Centromere</keyword>
<dbReference type="FunCoup" id="H2AU36">
    <property type="interactions" value="205"/>
</dbReference>
<evidence type="ECO:0008006" key="15">
    <source>
        <dbReference type="Google" id="ProtNLM"/>
    </source>
</evidence>
<dbReference type="GO" id="GO:0051301">
    <property type="term" value="P:cell division"/>
    <property type="evidence" value="ECO:0007669"/>
    <property type="project" value="UniProtKB-KW"/>
</dbReference>
<evidence type="ECO:0000256" key="4">
    <source>
        <dbReference type="ARBA" id="ARBA00022618"/>
    </source>
</evidence>
<keyword evidence="14" id="KW-1185">Reference proteome</keyword>
<dbReference type="GeneID" id="13885844"/>
<feature type="region of interest" description="Disordered" evidence="10">
    <location>
        <begin position="351"/>
        <end position="383"/>
    </location>
</feature>
<dbReference type="GO" id="GO:0034090">
    <property type="term" value="P:maintenance of meiotic sister chromatid cohesion"/>
    <property type="evidence" value="ECO:0007669"/>
    <property type="project" value="EnsemblFungi"/>
</dbReference>
<evidence type="ECO:0000256" key="5">
    <source>
        <dbReference type="ARBA" id="ARBA00022829"/>
    </source>
</evidence>
<dbReference type="GO" id="GO:0051757">
    <property type="term" value="P:meiotic sister chromatid separation"/>
    <property type="evidence" value="ECO:0007669"/>
    <property type="project" value="EnsemblFungi"/>
</dbReference>
<proteinExistence type="inferred from homology"/>
<dbReference type="GO" id="GO:0000776">
    <property type="term" value="C:kinetochore"/>
    <property type="evidence" value="ECO:0007669"/>
    <property type="project" value="EnsemblFungi"/>
</dbReference>
<comment type="subcellular location">
    <subcellularLocation>
        <location evidence="1">Chromosome</location>
        <location evidence="1">Centromere</location>
    </subcellularLocation>
</comment>
<evidence type="ECO:0000256" key="6">
    <source>
        <dbReference type="ARBA" id="ARBA00023054"/>
    </source>
</evidence>
<dbReference type="HOGENOM" id="CLU_019322_0_0_1"/>
<dbReference type="GO" id="GO:0070199">
    <property type="term" value="P:establishment of protein localization to chromosome"/>
    <property type="evidence" value="ECO:0007669"/>
    <property type="project" value="EnsemblFungi"/>
</dbReference>
<dbReference type="GO" id="GO:0000070">
    <property type="term" value="P:mitotic sister chromatid segregation"/>
    <property type="evidence" value="ECO:0007669"/>
    <property type="project" value="EnsemblFungi"/>
</dbReference>
<dbReference type="GO" id="GO:0051383">
    <property type="term" value="P:kinetochore organization"/>
    <property type="evidence" value="ECO:0007669"/>
    <property type="project" value="EnsemblFungi"/>
</dbReference>
<keyword evidence="6 9" id="KW-0175">Coiled coil</keyword>
<reference evidence="13 14" key="1">
    <citation type="journal article" date="2011" name="Proc. Natl. Acad. Sci. U.S.A.">
        <title>Evolutionary erosion of yeast sex chromosomes by mating-type switching accidents.</title>
        <authorList>
            <person name="Gordon J.L."/>
            <person name="Armisen D."/>
            <person name="Proux-Wera E."/>
            <person name="Oheigeartaigh S.S."/>
            <person name="Byrne K.P."/>
            <person name="Wolfe K.H."/>
        </authorList>
    </citation>
    <scope>NUCLEOTIDE SEQUENCE [LARGE SCALE GENOMIC DNA]</scope>
    <source>
        <strain evidence="14">ATCC 22294 / BCRC 22015 / CBS 2517 / CECT 1963 / NBRC 1671 / NRRL Y-8276</strain>
    </source>
</reference>
<dbReference type="STRING" id="1071382.H2AU36"/>
<dbReference type="Pfam" id="PF07557">
    <property type="entry name" value="Shugoshin_C"/>
    <property type="match status" value="1"/>
</dbReference>
<evidence type="ECO:0000313" key="14">
    <source>
        <dbReference type="Proteomes" id="UP000005220"/>
    </source>
</evidence>
<dbReference type="eggNOG" id="ENOG502QSMK">
    <property type="taxonomic scope" value="Eukaryota"/>
</dbReference>
<feature type="region of interest" description="Disordered" evidence="10">
    <location>
        <begin position="484"/>
        <end position="506"/>
    </location>
</feature>
<evidence type="ECO:0000259" key="12">
    <source>
        <dbReference type="Pfam" id="PF07558"/>
    </source>
</evidence>
<evidence type="ECO:0000256" key="8">
    <source>
        <dbReference type="ARBA" id="ARBA00023328"/>
    </source>
</evidence>